<evidence type="ECO:0000313" key="1">
    <source>
        <dbReference type="EMBL" id="KKO02739.1"/>
    </source>
</evidence>
<dbReference type="EMBL" id="LAZR01000029">
    <property type="protein sequence ID" value="KKO02739.1"/>
    <property type="molecule type" value="Genomic_DNA"/>
</dbReference>
<accession>A0A0F9YE40</accession>
<proteinExistence type="predicted"/>
<name>A0A0F9YE40_9ZZZZ</name>
<gene>
    <name evidence="1" type="ORF">LCGC14_0101880</name>
</gene>
<organism evidence="1">
    <name type="scientific">marine sediment metagenome</name>
    <dbReference type="NCBI Taxonomy" id="412755"/>
    <lineage>
        <taxon>unclassified sequences</taxon>
        <taxon>metagenomes</taxon>
        <taxon>ecological metagenomes</taxon>
    </lineage>
</organism>
<dbReference type="AlphaFoldDB" id="A0A0F9YE40"/>
<protein>
    <submittedName>
        <fullName evidence="1">Uncharacterized protein</fullName>
    </submittedName>
</protein>
<comment type="caution">
    <text evidence="1">The sequence shown here is derived from an EMBL/GenBank/DDBJ whole genome shotgun (WGS) entry which is preliminary data.</text>
</comment>
<sequence>MKYQIALIQPVEVKTMAKRTTSAIVLSARRSARRRSGTHSISAFVETIRRVDPKMEKERGNKTRIVGEVRLRGSIATEKAPRVARLVEEEYYYRLLIGNKSKMSFGGWPSRHLTICKEELPALKELFAAL</sequence>
<reference evidence="1" key="1">
    <citation type="journal article" date="2015" name="Nature">
        <title>Complex archaea that bridge the gap between prokaryotes and eukaryotes.</title>
        <authorList>
            <person name="Spang A."/>
            <person name="Saw J.H."/>
            <person name="Jorgensen S.L."/>
            <person name="Zaremba-Niedzwiedzka K."/>
            <person name="Martijn J."/>
            <person name="Lind A.E."/>
            <person name="van Eijk R."/>
            <person name="Schleper C."/>
            <person name="Guy L."/>
            <person name="Ettema T.J."/>
        </authorList>
    </citation>
    <scope>NUCLEOTIDE SEQUENCE</scope>
</reference>